<organism evidence="2 3">
    <name type="scientific">Glaciecola petra</name>
    <dbReference type="NCBI Taxonomy" id="3075602"/>
    <lineage>
        <taxon>Bacteria</taxon>
        <taxon>Pseudomonadati</taxon>
        <taxon>Pseudomonadota</taxon>
        <taxon>Gammaproteobacteria</taxon>
        <taxon>Alteromonadales</taxon>
        <taxon>Alteromonadaceae</taxon>
        <taxon>Glaciecola</taxon>
    </lineage>
</organism>
<name>A0ABU2ZLQ3_9ALTE</name>
<evidence type="ECO:0000313" key="3">
    <source>
        <dbReference type="Proteomes" id="UP001253545"/>
    </source>
</evidence>
<accession>A0ABU2ZLQ3</accession>
<dbReference type="EMBL" id="JAVRHX010000001">
    <property type="protein sequence ID" value="MDT0593259.1"/>
    <property type="molecule type" value="Genomic_DNA"/>
</dbReference>
<evidence type="ECO:0000313" key="2">
    <source>
        <dbReference type="EMBL" id="MDT0593259.1"/>
    </source>
</evidence>
<feature type="transmembrane region" description="Helical" evidence="1">
    <location>
        <begin position="63"/>
        <end position="79"/>
    </location>
</feature>
<feature type="transmembrane region" description="Helical" evidence="1">
    <location>
        <begin position="39"/>
        <end position="56"/>
    </location>
</feature>
<keyword evidence="1" id="KW-0472">Membrane</keyword>
<keyword evidence="1" id="KW-0812">Transmembrane</keyword>
<proteinExistence type="predicted"/>
<feature type="transmembrane region" description="Helical" evidence="1">
    <location>
        <begin position="7"/>
        <end position="27"/>
    </location>
</feature>
<dbReference type="InterPro" id="IPR004891">
    <property type="entry name" value="Mercury-R_MerC"/>
</dbReference>
<evidence type="ECO:0000256" key="1">
    <source>
        <dbReference type="SAM" id="Phobius"/>
    </source>
</evidence>
<keyword evidence="3" id="KW-1185">Reference proteome</keyword>
<dbReference type="Pfam" id="PF03203">
    <property type="entry name" value="MerC"/>
    <property type="match status" value="1"/>
</dbReference>
<keyword evidence="1" id="KW-1133">Transmembrane helix</keyword>
<feature type="transmembrane region" description="Helical" evidence="1">
    <location>
        <begin position="91"/>
        <end position="109"/>
    </location>
</feature>
<dbReference type="Proteomes" id="UP001253545">
    <property type="component" value="Unassembled WGS sequence"/>
</dbReference>
<gene>
    <name evidence="2" type="ORF">RM552_00200</name>
</gene>
<sequence>MGMWITSVCALHCMLLPILIPLVPLIASTFVASAWFERTILTFSILVGFVALFIGFHQYHRQLYPLYSLTLGGLIYWNKDIFGHSYEPFTIALGALFIIAAHIANLRLCKKCKTCEKC</sequence>
<protein>
    <submittedName>
        <fullName evidence="2">MerC domain-containing protein</fullName>
    </submittedName>
</protein>
<comment type="caution">
    <text evidence="2">The sequence shown here is derived from an EMBL/GenBank/DDBJ whole genome shotgun (WGS) entry which is preliminary data.</text>
</comment>
<dbReference type="RefSeq" id="WP_311368239.1">
    <property type="nucleotide sequence ID" value="NZ_JAVRHX010000001.1"/>
</dbReference>
<reference evidence="2 3" key="1">
    <citation type="submission" date="2023-09" db="EMBL/GenBank/DDBJ databases">
        <authorList>
            <person name="Rey-Velasco X."/>
        </authorList>
    </citation>
    <scope>NUCLEOTIDE SEQUENCE [LARGE SCALE GENOMIC DNA]</scope>
    <source>
        <strain evidence="2 3">P117</strain>
    </source>
</reference>